<feature type="domain" description="N-acetyltransferase" evidence="1">
    <location>
        <begin position="13"/>
        <end position="44"/>
    </location>
</feature>
<evidence type="ECO:0000313" key="3">
    <source>
        <dbReference type="Proteomes" id="UP001596174"/>
    </source>
</evidence>
<dbReference type="Proteomes" id="UP001596174">
    <property type="component" value="Unassembled WGS sequence"/>
</dbReference>
<name>A0ABW1GAM8_9ACTN</name>
<accession>A0ABW1GAM8</accession>
<evidence type="ECO:0000313" key="2">
    <source>
        <dbReference type="EMBL" id="MFC5910856.1"/>
    </source>
</evidence>
<gene>
    <name evidence="2" type="ORF">ACFP3V_27080</name>
</gene>
<comment type="caution">
    <text evidence="2">The sequence shown here is derived from an EMBL/GenBank/DDBJ whole genome shotgun (WGS) entry which is preliminary data.</text>
</comment>
<dbReference type="GO" id="GO:0016746">
    <property type="term" value="F:acyltransferase activity"/>
    <property type="evidence" value="ECO:0007669"/>
    <property type="project" value="UniProtKB-KW"/>
</dbReference>
<dbReference type="Pfam" id="PF00583">
    <property type="entry name" value="Acetyltransf_1"/>
    <property type="match status" value="1"/>
</dbReference>
<keyword evidence="2" id="KW-0012">Acyltransferase</keyword>
<proteinExistence type="predicted"/>
<protein>
    <submittedName>
        <fullName evidence="2">GNAT family N-acetyltransferase</fullName>
        <ecNumber evidence="2">2.3.1.-</ecNumber>
    </submittedName>
</protein>
<dbReference type="Gene3D" id="3.40.630.30">
    <property type="match status" value="1"/>
</dbReference>
<dbReference type="InterPro" id="IPR016181">
    <property type="entry name" value="Acyl_CoA_acyltransferase"/>
</dbReference>
<keyword evidence="3" id="KW-1185">Reference proteome</keyword>
<dbReference type="EMBL" id="JBHSQJ010000138">
    <property type="protein sequence ID" value="MFC5910856.1"/>
    <property type="molecule type" value="Genomic_DNA"/>
</dbReference>
<dbReference type="InterPro" id="IPR000182">
    <property type="entry name" value="GNAT_dom"/>
</dbReference>
<evidence type="ECO:0000259" key="1">
    <source>
        <dbReference type="Pfam" id="PF00583"/>
    </source>
</evidence>
<dbReference type="EC" id="2.3.1.-" evidence="2"/>
<dbReference type="RefSeq" id="WP_380588986.1">
    <property type="nucleotide sequence ID" value="NZ_JBHSQJ010000138.1"/>
</dbReference>
<sequence>MTLPQHANTQLPVTTVRVLPAARRQGVGTALLRATLLAAKAAGRRAVRGARGVPECRSL</sequence>
<keyword evidence="2" id="KW-0808">Transferase</keyword>
<reference evidence="3" key="1">
    <citation type="journal article" date="2019" name="Int. J. Syst. Evol. Microbiol.">
        <title>The Global Catalogue of Microorganisms (GCM) 10K type strain sequencing project: providing services to taxonomists for standard genome sequencing and annotation.</title>
        <authorList>
            <consortium name="The Broad Institute Genomics Platform"/>
            <consortium name="The Broad Institute Genome Sequencing Center for Infectious Disease"/>
            <person name="Wu L."/>
            <person name="Ma J."/>
        </authorList>
    </citation>
    <scope>NUCLEOTIDE SEQUENCE [LARGE SCALE GENOMIC DNA]</scope>
    <source>
        <strain evidence="3">JCM 4816</strain>
    </source>
</reference>
<dbReference type="SUPFAM" id="SSF55729">
    <property type="entry name" value="Acyl-CoA N-acyltransferases (Nat)"/>
    <property type="match status" value="1"/>
</dbReference>
<organism evidence="2 3">
    <name type="scientific">Streptacidiphilus monticola</name>
    <dbReference type="NCBI Taxonomy" id="2161674"/>
    <lineage>
        <taxon>Bacteria</taxon>
        <taxon>Bacillati</taxon>
        <taxon>Actinomycetota</taxon>
        <taxon>Actinomycetes</taxon>
        <taxon>Kitasatosporales</taxon>
        <taxon>Streptomycetaceae</taxon>
        <taxon>Streptacidiphilus</taxon>
    </lineage>
</organism>